<name>Q8W0C8_ORYSJ</name>
<reference evidence="3" key="3">
    <citation type="journal article" date="2008" name="Nucleic Acids Res.">
        <title>The rice annotation project database (RAP-DB): 2008 update.</title>
        <authorList>
            <consortium name="The rice annotation project (RAP)"/>
        </authorList>
    </citation>
    <scope>GENOME REANNOTATION</scope>
    <source>
        <strain evidence="3">cv. Nipponbare</strain>
    </source>
</reference>
<dbReference type="EMBL" id="AP003292">
    <property type="protein sequence ID" value="BAB84435.1"/>
    <property type="molecule type" value="Genomic_DNA"/>
</dbReference>
<gene>
    <name evidence="2" type="ORF">P0022F10.5</name>
    <name evidence="1" type="ORF">P0690B02.32</name>
</gene>
<proteinExistence type="predicted"/>
<dbReference type="EMBL" id="AP003229">
    <property type="protein sequence ID" value="BAB89489.1"/>
    <property type="molecule type" value="Genomic_DNA"/>
</dbReference>
<reference evidence="1" key="1">
    <citation type="journal article" date="2002" name="Nature">
        <title>The genome sequence and structure of rice chromosome 1.</title>
        <authorList>
            <person name="Sasaki T."/>
            <person name="Matsumoto T."/>
            <person name="Yamamoto K."/>
            <person name="Sakata K."/>
            <person name="Baba T."/>
            <person name="Katayose Y."/>
            <person name="Wu J."/>
            <person name="Niimura Y."/>
            <person name="Cheng Z."/>
            <person name="Nagamura Y."/>
            <person name="Antonio B.A."/>
            <person name="Kanamori H."/>
            <person name="Hosokawa S."/>
            <person name="Masukawa M."/>
            <person name="Arikawa K."/>
            <person name="Chiden Y."/>
            <person name="Hayashi M."/>
            <person name="Okamoto M."/>
            <person name="Ando T."/>
            <person name="Aoki H."/>
            <person name="Arita K."/>
            <person name="Hamada M."/>
            <person name="Harada C."/>
            <person name="Hijishita S."/>
            <person name="Honda M."/>
            <person name="Ichikawa Y."/>
            <person name="Idonuma A."/>
            <person name="Iijima M."/>
            <person name="Ikeda M."/>
            <person name="Ikeno M."/>
            <person name="Itoh S."/>
            <person name="Itoh T."/>
            <person name="Itoh Y."/>
            <person name="Itoh Y."/>
            <person name="Iwabuchi A."/>
            <person name="Kamiya K."/>
            <person name="Karasawa W."/>
            <person name="Katagiri S."/>
            <person name="Kikuta A."/>
            <person name="Kobayashi N."/>
            <person name="Kono I."/>
            <person name="Machita K."/>
            <person name="Maehara T."/>
            <person name="Mizuno H."/>
            <person name="Mizubayashi T."/>
            <person name="Mukai Y."/>
            <person name="Nagasaki H."/>
            <person name="Nakashima M."/>
            <person name="Nakama Y."/>
            <person name="Nakamichi Y."/>
            <person name="Nakamura M."/>
            <person name="Namiki N."/>
            <person name="Negishi M."/>
            <person name="Ohta I."/>
            <person name="Ono N."/>
            <person name="Saji S."/>
            <person name="Sakai K."/>
            <person name="Shibata M."/>
            <person name="Shimokawa T."/>
            <person name="Shomura A."/>
            <person name="Song J."/>
            <person name="Takazaki Y."/>
            <person name="Terasawa K."/>
            <person name="Tsuji K."/>
            <person name="Waki K."/>
            <person name="Yamagata H."/>
            <person name="Yamane H."/>
            <person name="Yoshiki S."/>
            <person name="Yoshihara R."/>
            <person name="Yukawa K."/>
            <person name="Zhong H."/>
            <person name="Iwama H."/>
            <person name="Endo T."/>
            <person name="Ito H."/>
            <person name="Hahn J.H."/>
            <person name="Kim H.I."/>
            <person name="Eun M.Y."/>
            <person name="Yano M."/>
            <person name="Jiang J."/>
            <person name="Gojobori T."/>
        </authorList>
    </citation>
    <scope>NUCLEOTIDE SEQUENCE</scope>
</reference>
<evidence type="ECO:0000313" key="2">
    <source>
        <dbReference type="EMBL" id="BAB89489.1"/>
    </source>
</evidence>
<accession>Q8W0C8</accession>
<evidence type="ECO:0000313" key="1">
    <source>
        <dbReference type="EMBL" id="BAB84435.1"/>
    </source>
</evidence>
<dbReference type="Proteomes" id="UP000817658">
    <property type="component" value="Chromosome 1"/>
</dbReference>
<dbReference type="AlphaFoldDB" id="Q8W0C8"/>
<sequence length="101" mass="11420">MACAGVLVVLVAGLLAYWRWIVRKYGDKPVDPAPKLVEDLSNARMQLFDAAPLFTEHLVHQSLECCRRVREAQGHHKELVEAVGCAEYVIFAMFSSCMRTR</sequence>
<reference evidence="3" key="2">
    <citation type="journal article" date="2005" name="Nature">
        <title>The map-based sequence of the rice genome.</title>
        <authorList>
            <consortium name="International rice genome sequencing project (IRGSP)"/>
            <person name="Matsumoto T."/>
            <person name="Wu J."/>
            <person name="Kanamori H."/>
            <person name="Katayose Y."/>
            <person name="Fujisawa M."/>
            <person name="Namiki N."/>
            <person name="Mizuno H."/>
            <person name="Yamamoto K."/>
            <person name="Antonio B.A."/>
            <person name="Baba T."/>
            <person name="Sakata K."/>
            <person name="Nagamura Y."/>
            <person name="Aoki H."/>
            <person name="Arikawa K."/>
            <person name="Arita K."/>
            <person name="Bito T."/>
            <person name="Chiden Y."/>
            <person name="Fujitsuka N."/>
            <person name="Fukunaka R."/>
            <person name="Hamada M."/>
            <person name="Harada C."/>
            <person name="Hayashi A."/>
            <person name="Hijishita S."/>
            <person name="Honda M."/>
            <person name="Hosokawa S."/>
            <person name="Ichikawa Y."/>
            <person name="Idonuma A."/>
            <person name="Iijima M."/>
            <person name="Ikeda M."/>
            <person name="Ikeno M."/>
            <person name="Ito K."/>
            <person name="Ito S."/>
            <person name="Ito T."/>
            <person name="Ito Y."/>
            <person name="Ito Y."/>
            <person name="Iwabuchi A."/>
            <person name="Kamiya K."/>
            <person name="Karasawa W."/>
            <person name="Kurita K."/>
            <person name="Katagiri S."/>
            <person name="Kikuta A."/>
            <person name="Kobayashi H."/>
            <person name="Kobayashi N."/>
            <person name="Machita K."/>
            <person name="Maehara T."/>
            <person name="Masukawa M."/>
            <person name="Mizubayashi T."/>
            <person name="Mukai Y."/>
            <person name="Nagasaki H."/>
            <person name="Nagata Y."/>
            <person name="Naito S."/>
            <person name="Nakashima M."/>
            <person name="Nakama Y."/>
            <person name="Nakamichi Y."/>
            <person name="Nakamura M."/>
            <person name="Meguro A."/>
            <person name="Negishi M."/>
            <person name="Ohta I."/>
            <person name="Ohta T."/>
            <person name="Okamoto M."/>
            <person name="Ono N."/>
            <person name="Saji S."/>
            <person name="Sakaguchi M."/>
            <person name="Sakai K."/>
            <person name="Shibata M."/>
            <person name="Shimokawa T."/>
            <person name="Song J."/>
            <person name="Takazaki Y."/>
            <person name="Terasawa K."/>
            <person name="Tsugane M."/>
            <person name="Tsuji K."/>
            <person name="Ueda S."/>
            <person name="Waki K."/>
            <person name="Yamagata H."/>
            <person name="Yamamoto M."/>
            <person name="Yamamoto S."/>
            <person name="Yamane H."/>
            <person name="Yoshiki S."/>
            <person name="Yoshihara R."/>
            <person name="Yukawa K."/>
            <person name="Zhong H."/>
            <person name="Yano M."/>
            <person name="Yuan Q."/>
            <person name="Ouyang S."/>
            <person name="Liu J."/>
            <person name="Jones K.M."/>
            <person name="Gansberger K."/>
            <person name="Moffat K."/>
            <person name="Hill J."/>
            <person name="Bera J."/>
            <person name="Fadrosh D."/>
            <person name="Jin S."/>
            <person name="Johri S."/>
            <person name="Kim M."/>
            <person name="Overton L."/>
            <person name="Reardon M."/>
            <person name="Tsitrin T."/>
            <person name="Vuong H."/>
            <person name="Weaver B."/>
            <person name="Ciecko A."/>
            <person name="Tallon L."/>
            <person name="Jackson J."/>
            <person name="Pai G."/>
            <person name="Aken S.V."/>
            <person name="Utterback T."/>
            <person name="Reidmuller S."/>
            <person name="Feldblyum T."/>
            <person name="Hsiao J."/>
            <person name="Zismann V."/>
            <person name="Iobst S."/>
            <person name="de Vazeille A.R."/>
            <person name="Buell C.R."/>
            <person name="Ying K."/>
            <person name="Li Y."/>
            <person name="Lu T."/>
            <person name="Huang Y."/>
            <person name="Zhao Q."/>
            <person name="Feng Q."/>
            <person name="Zhang L."/>
            <person name="Zhu J."/>
            <person name="Weng Q."/>
            <person name="Mu J."/>
            <person name="Lu Y."/>
            <person name="Fan D."/>
            <person name="Liu Y."/>
            <person name="Guan J."/>
            <person name="Zhang Y."/>
            <person name="Yu S."/>
            <person name="Liu X."/>
            <person name="Zhang Y."/>
            <person name="Hong G."/>
            <person name="Han B."/>
            <person name="Choisne N."/>
            <person name="Demange N."/>
            <person name="Orjeda G."/>
            <person name="Samain S."/>
            <person name="Cattolico L."/>
            <person name="Pelletier E."/>
            <person name="Couloux A."/>
            <person name="Segurens B."/>
            <person name="Wincker P."/>
            <person name="D'Hont A."/>
            <person name="Scarpelli C."/>
            <person name="Weissenbach J."/>
            <person name="Salanoubat M."/>
            <person name="Quetier F."/>
            <person name="Yu Y."/>
            <person name="Kim H.R."/>
            <person name="Rambo T."/>
            <person name="Currie J."/>
            <person name="Collura K."/>
            <person name="Luo M."/>
            <person name="Yang T."/>
            <person name="Ammiraju J.S.S."/>
            <person name="Engler F."/>
            <person name="Soderlund C."/>
            <person name="Wing R.A."/>
            <person name="Palmer L.E."/>
            <person name="de la Bastide M."/>
            <person name="Spiegel L."/>
            <person name="Nascimento L."/>
            <person name="Zutavern T."/>
            <person name="O'Shaughnessy A."/>
            <person name="Dike S."/>
            <person name="Dedhia N."/>
            <person name="Preston R."/>
            <person name="Balija V."/>
            <person name="McCombie W.R."/>
            <person name="Chow T."/>
            <person name="Chen H."/>
            <person name="Chung M."/>
            <person name="Chen C."/>
            <person name="Shaw J."/>
            <person name="Wu H."/>
            <person name="Hsiao K."/>
            <person name="Chao Y."/>
            <person name="Chu M."/>
            <person name="Cheng C."/>
            <person name="Hour A."/>
            <person name="Lee P."/>
            <person name="Lin S."/>
            <person name="Lin Y."/>
            <person name="Liou J."/>
            <person name="Liu S."/>
            <person name="Hsing Y."/>
            <person name="Raghuvanshi S."/>
            <person name="Mohanty A."/>
            <person name="Bharti A.K."/>
            <person name="Gaur A."/>
            <person name="Gupta V."/>
            <person name="Kumar D."/>
            <person name="Ravi V."/>
            <person name="Vij S."/>
            <person name="Kapur A."/>
            <person name="Khurana P."/>
            <person name="Khurana P."/>
            <person name="Khurana J.P."/>
            <person name="Tyagi A.K."/>
            <person name="Gaikwad K."/>
            <person name="Singh A."/>
            <person name="Dalal V."/>
            <person name="Srivastava S."/>
            <person name="Dixit A."/>
            <person name="Pal A.K."/>
            <person name="Ghazi I.A."/>
            <person name="Yadav M."/>
            <person name="Pandit A."/>
            <person name="Bhargava A."/>
            <person name="Sureshbabu K."/>
            <person name="Batra K."/>
            <person name="Sharma T.R."/>
            <person name="Mohapatra T."/>
            <person name="Singh N.K."/>
            <person name="Messing J."/>
            <person name="Nelson A.B."/>
            <person name="Fuks G."/>
            <person name="Kavchok S."/>
            <person name="Keizer G."/>
            <person name="Linton E."/>
            <person name="Llaca V."/>
            <person name="Song R."/>
            <person name="Tanyolac B."/>
            <person name="Young S."/>
            <person name="Ho-Il K."/>
            <person name="Hahn J.H."/>
            <person name="Sangsakoo G."/>
            <person name="Vanavichit A."/>
            <person name="de Mattos Luiz.A.T."/>
            <person name="Zimmer P.D."/>
            <person name="Malone G."/>
            <person name="Dellagostin O."/>
            <person name="de Oliveira A.C."/>
            <person name="Bevan M."/>
            <person name="Bancroft I."/>
            <person name="Minx P."/>
            <person name="Cordum H."/>
            <person name="Wilson R."/>
            <person name="Cheng Z."/>
            <person name="Jin W."/>
            <person name="Jiang J."/>
            <person name="Leong S.A."/>
            <person name="Iwama H."/>
            <person name="Gojobori T."/>
            <person name="Itoh T."/>
            <person name="Niimura Y."/>
            <person name="Fujii Y."/>
            <person name="Habara T."/>
            <person name="Sakai H."/>
            <person name="Sato Y."/>
            <person name="Wilson G."/>
            <person name="Kumar K."/>
            <person name="McCouch S."/>
            <person name="Juretic N."/>
            <person name="Hoen D."/>
            <person name="Wright S."/>
            <person name="Bruskiewich R."/>
            <person name="Bureau T."/>
            <person name="Miyao A."/>
            <person name="Hirochika H."/>
            <person name="Nishikawa T."/>
            <person name="Kadowaki K."/>
            <person name="Sugiura M."/>
            <person name="Burr B."/>
            <person name="Sasaki T."/>
        </authorList>
    </citation>
    <scope>NUCLEOTIDE SEQUENCE [LARGE SCALE GENOMIC DNA]</scope>
    <source>
        <strain evidence="3">cv. Nipponbare</strain>
    </source>
</reference>
<evidence type="ECO:0000313" key="3">
    <source>
        <dbReference type="Proteomes" id="UP000000763"/>
    </source>
</evidence>
<dbReference type="Proteomes" id="UP000000763">
    <property type="component" value="Chromosome 1"/>
</dbReference>
<organism evidence="1">
    <name type="scientific">Oryza sativa subsp. japonica</name>
    <name type="common">Rice</name>
    <dbReference type="NCBI Taxonomy" id="39947"/>
    <lineage>
        <taxon>Eukaryota</taxon>
        <taxon>Viridiplantae</taxon>
        <taxon>Streptophyta</taxon>
        <taxon>Embryophyta</taxon>
        <taxon>Tracheophyta</taxon>
        <taxon>Spermatophyta</taxon>
        <taxon>Magnoliopsida</taxon>
        <taxon>Liliopsida</taxon>
        <taxon>Poales</taxon>
        <taxon>Poaceae</taxon>
        <taxon>BOP clade</taxon>
        <taxon>Oryzoideae</taxon>
        <taxon>Oryzeae</taxon>
        <taxon>Oryzinae</taxon>
        <taxon>Oryza</taxon>
        <taxon>Oryza sativa</taxon>
    </lineage>
</organism>
<protein>
    <submittedName>
        <fullName evidence="1">Uncharacterized protein</fullName>
    </submittedName>
</protein>